<protein>
    <submittedName>
        <fullName evidence="1">Uncharacterized protein</fullName>
    </submittedName>
</protein>
<comment type="caution">
    <text evidence="1">The sequence shown here is derived from an EMBL/GenBank/DDBJ whole genome shotgun (WGS) entry which is preliminary data.</text>
</comment>
<reference evidence="1 2" key="1">
    <citation type="submission" date="2019-01" db="EMBL/GenBank/DDBJ databases">
        <title>Sequencing of cultivated peanut Arachis hypogaea provides insights into genome evolution and oil improvement.</title>
        <authorList>
            <person name="Chen X."/>
        </authorList>
    </citation>
    <scope>NUCLEOTIDE SEQUENCE [LARGE SCALE GENOMIC DNA]</scope>
    <source>
        <strain evidence="2">cv. Fuhuasheng</strain>
        <tissue evidence="1">Leaves</tissue>
    </source>
</reference>
<name>A0A444YHM2_ARAHY</name>
<evidence type="ECO:0000313" key="1">
    <source>
        <dbReference type="EMBL" id="RYR01387.1"/>
    </source>
</evidence>
<dbReference type="AlphaFoldDB" id="A0A444YHM2"/>
<keyword evidence="2" id="KW-1185">Reference proteome</keyword>
<organism evidence="1 2">
    <name type="scientific">Arachis hypogaea</name>
    <name type="common">Peanut</name>
    <dbReference type="NCBI Taxonomy" id="3818"/>
    <lineage>
        <taxon>Eukaryota</taxon>
        <taxon>Viridiplantae</taxon>
        <taxon>Streptophyta</taxon>
        <taxon>Embryophyta</taxon>
        <taxon>Tracheophyta</taxon>
        <taxon>Spermatophyta</taxon>
        <taxon>Magnoliopsida</taxon>
        <taxon>eudicotyledons</taxon>
        <taxon>Gunneridae</taxon>
        <taxon>Pentapetalae</taxon>
        <taxon>rosids</taxon>
        <taxon>fabids</taxon>
        <taxon>Fabales</taxon>
        <taxon>Fabaceae</taxon>
        <taxon>Papilionoideae</taxon>
        <taxon>50 kb inversion clade</taxon>
        <taxon>dalbergioids sensu lato</taxon>
        <taxon>Dalbergieae</taxon>
        <taxon>Pterocarpus clade</taxon>
        <taxon>Arachis</taxon>
    </lineage>
</organism>
<dbReference type="EMBL" id="SDMP01000016">
    <property type="protein sequence ID" value="RYR01387.1"/>
    <property type="molecule type" value="Genomic_DNA"/>
</dbReference>
<gene>
    <name evidence="1" type="ORF">Ahy_B06g080254</name>
</gene>
<sequence>MEESFLFCVAESLITKLPRVEEDDSASVVHQSYHRLESIGPRYPTSSMFPLNTNYKPRIR</sequence>
<evidence type="ECO:0000313" key="2">
    <source>
        <dbReference type="Proteomes" id="UP000289738"/>
    </source>
</evidence>
<dbReference type="Proteomes" id="UP000289738">
    <property type="component" value="Chromosome B06"/>
</dbReference>
<accession>A0A444YHM2</accession>
<proteinExistence type="predicted"/>